<gene>
    <name evidence="21" type="ORF">PHYPO_G00130260</name>
</gene>
<evidence type="ECO:0000256" key="17">
    <source>
        <dbReference type="SAM" id="MobiDB-lite"/>
    </source>
</evidence>
<evidence type="ECO:0000256" key="12">
    <source>
        <dbReference type="ARBA" id="ARBA00023180"/>
    </source>
</evidence>
<evidence type="ECO:0000256" key="15">
    <source>
        <dbReference type="ARBA" id="ARBA00083924"/>
    </source>
</evidence>
<keyword evidence="7 18" id="KW-1133">Transmembrane helix</keyword>
<evidence type="ECO:0000256" key="16">
    <source>
        <dbReference type="ARBA" id="ARBA00093560"/>
    </source>
</evidence>
<keyword evidence="4" id="KW-0597">Phosphoprotein</keyword>
<feature type="domain" description="GAIN-B" evidence="19">
    <location>
        <begin position="623"/>
        <end position="779"/>
    </location>
</feature>
<feature type="region of interest" description="Disordered" evidence="17">
    <location>
        <begin position="637"/>
        <end position="665"/>
    </location>
</feature>
<feature type="transmembrane region" description="Helical" evidence="18">
    <location>
        <begin position="994"/>
        <end position="1015"/>
    </location>
</feature>
<evidence type="ECO:0000313" key="21">
    <source>
        <dbReference type="EMBL" id="KAB5533308.1"/>
    </source>
</evidence>
<dbReference type="EMBL" id="VFJC01000023">
    <property type="protein sequence ID" value="KAB5533308.1"/>
    <property type="molecule type" value="Genomic_DNA"/>
</dbReference>
<accession>A0A5N5KSY5</accession>
<keyword evidence="11" id="KW-0675">Receptor</keyword>
<dbReference type="InterPro" id="IPR046338">
    <property type="entry name" value="GAIN_dom_sf"/>
</dbReference>
<dbReference type="PROSITE" id="PS00650">
    <property type="entry name" value="G_PROTEIN_RECEP_F2_2"/>
    <property type="match status" value="1"/>
</dbReference>
<dbReference type="PROSITE" id="PS50221">
    <property type="entry name" value="GAIN_B"/>
    <property type="match status" value="1"/>
</dbReference>
<evidence type="ECO:0000256" key="8">
    <source>
        <dbReference type="ARBA" id="ARBA00023040"/>
    </source>
</evidence>
<name>A0A5N5KSY5_PANHP</name>
<dbReference type="GO" id="GO:0007166">
    <property type="term" value="P:cell surface receptor signaling pathway"/>
    <property type="evidence" value="ECO:0007669"/>
    <property type="project" value="InterPro"/>
</dbReference>
<comment type="similarity">
    <text evidence="2">Belongs to the G-protein coupled receptor 2 family. Adhesion G-protein coupled receptor (ADGR) subfamily.</text>
</comment>
<organism evidence="21 22">
    <name type="scientific">Pangasianodon hypophthalmus</name>
    <name type="common">Striped catfish</name>
    <name type="synonym">Helicophagus hypophthalmus</name>
    <dbReference type="NCBI Taxonomy" id="310915"/>
    <lineage>
        <taxon>Eukaryota</taxon>
        <taxon>Metazoa</taxon>
        <taxon>Chordata</taxon>
        <taxon>Craniata</taxon>
        <taxon>Vertebrata</taxon>
        <taxon>Euteleostomi</taxon>
        <taxon>Actinopterygii</taxon>
        <taxon>Neopterygii</taxon>
        <taxon>Teleostei</taxon>
        <taxon>Ostariophysi</taxon>
        <taxon>Siluriformes</taxon>
        <taxon>Pangasiidae</taxon>
        <taxon>Pangasianodon</taxon>
    </lineage>
</organism>
<dbReference type="FunFam" id="1.20.1070.10:FF:000043">
    <property type="entry name" value="adhesion G-protein coupled receptor G2 isoform X1"/>
    <property type="match status" value="1"/>
</dbReference>
<dbReference type="PANTHER" id="PTHR12011:SF264">
    <property type="entry name" value="ADHESION G-PROTEIN COUPLED RECEPTOR G2"/>
    <property type="match status" value="1"/>
</dbReference>
<comment type="subcellular location">
    <subcellularLocation>
        <location evidence="1">Apical cell membrane</location>
        <topology evidence="1">Multi-pass membrane protein</topology>
    </subcellularLocation>
</comment>
<dbReference type="FunFam" id="2.60.220.50:FF:000003">
    <property type="entry name" value="adhesion G-protein coupled receptor G2 isoform X2"/>
    <property type="match status" value="1"/>
</dbReference>
<dbReference type="InterPro" id="IPR000832">
    <property type="entry name" value="GPCR_2_secretin-like"/>
</dbReference>
<dbReference type="Proteomes" id="UP000327468">
    <property type="component" value="Chromosome 22"/>
</dbReference>
<sequence>MWRISQAQTWVQDDTLYCGILSLLDLVRVKRDVGPQLHVTGTPFTTSATPQRTTMTTSFTKLVTTATKTNTPANTDTLSTIFPTTTRTPVATISTATSRAITSTEKTTTATSSATTDTIVHTTDTTKIVTHTFTDTTTNFTPTNKATTDTITTPATISVLPTSKDPAATAVTTAEKNTITTPNKVITPTTTITATDKQQDNCSCLTFCRDSGALYTFNLDIKSGHVTETEILNTISQLGSPCNSTVIPQTLCNNISMQSSYYQETHILCDGNEPRLKSCMIAVLFSQPLDMCTLSEVLATLFQSNSKITYNGLLNRTAALCGSPSVSKGALLKSTYRWFSANVSSNQICDLSDDQFHSLTSQLTCGEGQVLSVQLNENCQRPSSPTGPNQKPQKNTTALPLYTTVTASATTATPSMSVLPNVNHTVTEPSGPLNITVSPGNHTTATVKNITLLNTTKLPNITLANTTQSIVLNNNTTTVAPNKPTAQAGKNTTTTSITTTSSGTSTAGTTTTVSPQSLVNQLLNQSQDISTLNSSQVQNVVNQLADILSAPNISLNVCQGALFVVNKLLDAPKEALASSSNRLIKVVDELALKLVIPDTSATITFPSLALAVTKIDGTNFAGMSFSINSPTDIAMRSRTRRSVASSSPQGSITLPASLTDGLSPEQKQQASRLQFTFFHKSTLFQDKRSDQQLNSLVLGTSVANLSIRGLRDNVEVSLKNTTPIEGKLTCVFWDFNQNGGQGGWNKSGCFLLNSTDNEMKCSCNHLTSFAVLMDISRSGVTDQVQGTILTFITYIGCGVSTIFLAITLLTYLAFDKIRRDIPSKILIQLCFALFLLNMVFLLDSWLALYTNAVGLCISTAFFLHYFLLASFTWMGLEALHLYLSIVKVFKNFISHYMLKFSLAGWGIPLIVVIIVISVDKNNYGLVAYGKYTNGSTDDFCWLKSNIAYYVSVVAYFCVIFLANLIMFVVVMVHLRRIKRQNPQNNQYRKRLQDLRSIAGLAILLGLTWGFAFFAWGPVNLAFMYLFTIFNSFQGFFIFVFHCAVKENVRRQWRIYLCCGRFRLAENSDWSRVATHHTKKNSVNTANISQSSFNQSTSRNSSMSSDSLGLSAAINNSPVDDSGFASSEEAISHALQG</sequence>
<feature type="compositionally biased region" description="Low complexity" evidence="17">
    <location>
        <begin position="492"/>
        <end position="512"/>
    </location>
</feature>
<proteinExistence type="inferred from homology"/>
<feature type="transmembrane region" description="Helical" evidence="18">
    <location>
        <begin position="946"/>
        <end position="974"/>
    </location>
</feature>
<dbReference type="GO" id="GO:0004930">
    <property type="term" value="F:G protein-coupled receptor activity"/>
    <property type="evidence" value="ECO:0007669"/>
    <property type="project" value="UniProtKB-KW"/>
</dbReference>
<evidence type="ECO:0000256" key="18">
    <source>
        <dbReference type="SAM" id="Phobius"/>
    </source>
</evidence>
<dbReference type="InterPro" id="IPR017981">
    <property type="entry name" value="GPCR_2-like_7TM"/>
</dbReference>
<dbReference type="SUPFAM" id="SSF81321">
    <property type="entry name" value="Family A G protein-coupled receptor-like"/>
    <property type="match status" value="1"/>
</dbReference>
<keyword evidence="8" id="KW-0297">G-protein coupled receptor</keyword>
<feature type="transmembrane region" description="Helical" evidence="18">
    <location>
        <begin position="1021"/>
        <end position="1044"/>
    </location>
</feature>
<evidence type="ECO:0000256" key="13">
    <source>
        <dbReference type="ARBA" id="ARBA00023224"/>
    </source>
</evidence>
<dbReference type="PRINTS" id="PR00249">
    <property type="entry name" value="GPCRSECRETIN"/>
</dbReference>
<reference evidence="21 22" key="1">
    <citation type="submission" date="2019-06" db="EMBL/GenBank/DDBJ databases">
        <title>A chromosome-scale genome assembly of the striped catfish, Pangasianodon hypophthalmus.</title>
        <authorList>
            <person name="Wen M."/>
            <person name="Zahm M."/>
            <person name="Roques C."/>
            <person name="Cabau C."/>
            <person name="Klopp C."/>
            <person name="Donnadieu C."/>
            <person name="Jouanno E."/>
            <person name="Avarre J.-C."/>
            <person name="Campet M."/>
            <person name="Ha T.T.T."/>
            <person name="Dugue R."/>
            <person name="Lampietro C."/>
            <person name="Louis A."/>
            <person name="Herpin A."/>
            <person name="Echchiki A."/>
            <person name="Berthelot C."/>
            <person name="Parey E."/>
            <person name="Roest-Crollius H."/>
            <person name="Braasch I."/>
            <person name="Postlethwait J."/>
            <person name="Bobe J."/>
            <person name="Montfort J."/>
            <person name="Bouchez O."/>
            <person name="Begum T."/>
            <person name="Schartl M."/>
            <person name="Guiguen Y."/>
        </authorList>
    </citation>
    <scope>NUCLEOTIDE SEQUENCE [LARGE SCALE GENOMIC DNA]</scope>
    <source>
        <strain evidence="21 22">Indonesia</strain>
        <tissue evidence="21">Blood</tissue>
    </source>
</reference>
<comment type="subunit">
    <text evidence="16">Heterodimer of 2 chains generated by proteolytic processing; the large extracellular N-terminal fragment and the membrane-bound C-terminal fragment predominantly remain associated and non-covalently linked. Interacts with CFTR.</text>
</comment>
<dbReference type="Pfam" id="PF26574">
    <property type="entry name" value="GAIN_ADGRG2"/>
    <property type="match status" value="1"/>
</dbReference>
<evidence type="ECO:0000259" key="20">
    <source>
        <dbReference type="PROSITE" id="PS50261"/>
    </source>
</evidence>
<protein>
    <recommendedName>
        <fullName evidence="14">Adhesion G-protein coupled receptor G2</fullName>
    </recommendedName>
    <alternativeName>
        <fullName evidence="15">G-protein coupled receptor 64</fullName>
    </alternativeName>
</protein>
<feature type="transmembrane region" description="Helical" evidence="18">
    <location>
        <begin position="896"/>
        <end position="918"/>
    </location>
</feature>
<evidence type="ECO:0000256" key="2">
    <source>
        <dbReference type="ARBA" id="ARBA00007343"/>
    </source>
</evidence>
<keyword evidence="5 18" id="KW-0812">Transmembrane</keyword>
<dbReference type="GO" id="GO:0016324">
    <property type="term" value="C:apical plasma membrane"/>
    <property type="evidence" value="ECO:0007669"/>
    <property type="project" value="UniProtKB-SubCell"/>
</dbReference>
<dbReference type="Pfam" id="PF01825">
    <property type="entry name" value="GPS"/>
    <property type="match status" value="1"/>
</dbReference>
<feature type="transmembrane region" description="Helical" evidence="18">
    <location>
        <begin position="826"/>
        <end position="846"/>
    </location>
</feature>
<feature type="domain" description="G-protein coupled receptors family 2 profile 2" evidence="20">
    <location>
        <begin position="789"/>
        <end position="1045"/>
    </location>
</feature>
<evidence type="ECO:0000313" key="22">
    <source>
        <dbReference type="Proteomes" id="UP000327468"/>
    </source>
</evidence>
<dbReference type="InterPro" id="IPR058857">
    <property type="entry name" value="GAIN_ADGRG2/6"/>
</dbReference>
<evidence type="ECO:0000256" key="14">
    <source>
        <dbReference type="ARBA" id="ARBA00069918"/>
    </source>
</evidence>
<dbReference type="PANTHER" id="PTHR12011">
    <property type="entry name" value="ADHESION G-PROTEIN COUPLED RECEPTOR"/>
    <property type="match status" value="1"/>
</dbReference>
<evidence type="ECO:0000256" key="10">
    <source>
        <dbReference type="ARBA" id="ARBA00023157"/>
    </source>
</evidence>
<evidence type="ECO:0000256" key="3">
    <source>
        <dbReference type="ARBA" id="ARBA00022475"/>
    </source>
</evidence>
<evidence type="ECO:0000256" key="7">
    <source>
        <dbReference type="ARBA" id="ARBA00022989"/>
    </source>
</evidence>
<dbReference type="Pfam" id="PF00002">
    <property type="entry name" value="7tm_2"/>
    <property type="match status" value="1"/>
</dbReference>
<dbReference type="GO" id="GO:0007189">
    <property type="term" value="P:adenylate cyclase-activating G protein-coupled receptor signaling pathway"/>
    <property type="evidence" value="ECO:0007669"/>
    <property type="project" value="TreeGrafter"/>
</dbReference>
<evidence type="ECO:0000256" key="11">
    <source>
        <dbReference type="ARBA" id="ARBA00023170"/>
    </source>
</evidence>
<comment type="caution">
    <text evidence="21">The sequence shown here is derived from an EMBL/GenBank/DDBJ whole genome shotgun (WGS) entry which is preliminary data.</text>
</comment>
<dbReference type="AlphaFoldDB" id="A0A5N5KSY5"/>
<dbReference type="InterPro" id="IPR000203">
    <property type="entry name" value="GPS"/>
</dbReference>
<dbReference type="Gene3D" id="1.20.1070.10">
    <property type="entry name" value="Rhodopsin 7-helix transmembrane proteins"/>
    <property type="match status" value="1"/>
</dbReference>
<dbReference type="Gene3D" id="2.60.220.50">
    <property type="match status" value="1"/>
</dbReference>
<evidence type="ECO:0000256" key="9">
    <source>
        <dbReference type="ARBA" id="ARBA00023136"/>
    </source>
</evidence>
<feature type="transmembrane region" description="Helical" evidence="18">
    <location>
        <begin position="852"/>
        <end position="876"/>
    </location>
</feature>
<keyword evidence="9 18" id="KW-0472">Membrane</keyword>
<dbReference type="PROSITE" id="PS50261">
    <property type="entry name" value="G_PROTEIN_RECEP_F2_4"/>
    <property type="match status" value="1"/>
</dbReference>
<keyword evidence="13" id="KW-0807">Transducer</keyword>
<feature type="compositionally biased region" description="Polar residues" evidence="17">
    <location>
        <begin position="481"/>
        <end position="491"/>
    </location>
</feature>
<keyword evidence="22" id="KW-1185">Reference proteome</keyword>
<dbReference type="InterPro" id="IPR057244">
    <property type="entry name" value="GAIN_B"/>
</dbReference>
<evidence type="ECO:0000256" key="6">
    <source>
        <dbReference type="ARBA" id="ARBA00022729"/>
    </source>
</evidence>
<evidence type="ECO:0000259" key="19">
    <source>
        <dbReference type="PROSITE" id="PS50221"/>
    </source>
</evidence>
<dbReference type="InterPro" id="IPR017983">
    <property type="entry name" value="GPCR_2_secretin-like_CS"/>
</dbReference>
<keyword evidence="12" id="KW-0325">Glycoprotein</keyword>
<dbReference type="SMART" id="SM00303">
    <property type="entry name" value="GPS"/>
    <property type="match status" value="1"/>
</dbReference>
<keyword evidence="10" id="KW-1015">Disulfide bond</keyword>
<keyword evidence="3" id="KW-1003">Cell membrane</keyword>
<evidence type="ECO:0000256" key="4">
    <source>
        <dbReference type="ARBA" id="ARBA00022553"/>
    </source>
</evidence>
<feature type="region of interest" description="Disordered" evidence="17">
    <location>
        <begin position="481"/>
        <end position="512"/>
    </location>
</feature>
<keyword evidence="6" id="KW-0732">Signal</keyword>
<evidence type="ECO:0000256" key="5">
    <source>
        <dbReference type="ARBA" id="ARBA00022692"/>
    </source>
</evidence>
<evidence type="ECO:0000256" key="1">
    <source>
        <dbReference type="ARBA" id="ARBA00004424"/>
    </source>
</evidence>
<feature type="transmembrane region" description="Helical" evidence="18">
    <location>
        <begin position="791"/>
        <end position="814"/>
    </location>
</feature>